<organism evidence="3 4">
    <name type="scientific">Streptomyces phaeochromogenes</name>
    <dbReference type="NCBI Taxonomy" id="1923"/>
    <lineage>
        <taxon>Bacteria</taxon>
        <taxon>Bacillati</taxon>
        <taxon>Actinomycetota</taxon>
        <taxon>Actinomycetes</taxon>
        <taxon>Kitasatosporales</taxon>
        <taxon>Streptomycetaceae</taxon>
        <taxon>Streptomyces</taxon>
        <taxon>Streptomyces phaeochromogenes group</taxon>
    </lineage>
</organism>
<dbReference type="PROSITE" id="PS51257">
    <property type="entry name" value="PROKAR_LIPOPROTEIN"/>
    <property type="match status" value="1"/>
</dbReference>
<evidence type="ECO:0000313" key="4">
    <source>
        <dbReference type="Proteomes" id="UP001340816"/>
    </source>
</evidence>
<dbReference type="Pfam" id="PF01740">
    <property type="entry name" value="STAS"/>
    <property type="match status" value="1"/>
</dbReference>
<keyword evidence="4" id="KW-1185">Reference proteome</keyword>
<dbReference type="Gene3D" id="3.30.750.24">
    <property type="entry name" value="STAS domain"/>
    <property type="match status" value="1"/>
</dbReference>
<dbReference type="InterPro" id="IPR002645">
    <property type="entry name" value="STAS_dom"/>
</dbReference>
<dbReference type="EMBL" id="CP109135">
    <property type="protein sequence ID" value="WSD11827.1"/>
    <property type="molecule type" value="Genomic_DNA"/>
</dbReference>
<dbReference type="SUPFAM" id="SSF52091">
    <property type="entry name" value="SpoIIaa-like"/>
    <property type="match status" value="1"/>
</dbReference>
<reference evidence="3 4" key="1">
    <citation type="submission" date="2022-10" db="EMBL/GenBank/DDBJ databases">
        <title>The complete genomes of actinobacterial strains from the NBC collection.</title>
        <authorList>
            <person name="Joergensen T.S."/>
            <person name="Alvarez Arevalo M."/>
            <person name="Sterndorff E.B."/>
            <person name="Faurdal D."/>
            <person name="Vuksanovic O."/>
            <person name="Mourched A.-S."/>
            <person name="Charusanti P."/>
            <person name="Shaw S."/>
            <person name="Blin K."/>
            <person name="Weber T."/>
        </authorList>
    </citation>
    <scope>NUCLEOTIDE SEQUENCE [LARGE SCALE GENOMIC DNA]</scope>
    <source>
        <strain evidence="3 4">NBC 01752</strain>
    </source>
</reference>
<name>A0ABZ1H050_STRPH</name>
<gene>
    <name evidence="3" type="ORF">OHB35_00565</name>
</gene>
<keyword evidence="1" id="KW-0732">Signal</keyword>
<dbReference type="Proteomes" id="UP001340816">
    <property type="component" value="Chromosome"/>
</dbReference>
<sequence>MTRPLPHRHLLTAAAWLLACTLATAAALHITPAWAKILCLIAAATALRTAAKTLWTAARPASRRVKPQGPTAVHLRGEISAATASRTTRRLTDALATRPTALDIDMSRVEILTSDGAMAFLTAARIAHQQGTDVTVRNASPQARATLHTLGLDRIQHYHNE</sequence>
<dbReference type="InterPro" id="IPR036513">
    <property type="entry name" value="STAS_dom_sf"/>
</dbReference>
<proteinExistence type="predicted"/>
<accession>A0ABZ1H050</accession>
<protein>
    <submittedName>
        <fullName evidence="3">STAS domain-containing protein</fullName>
    </submittedName>
</protein>
<dbReference type="RefSeq" id="WP_326757413.1">
    <property type="nucleotide sequence ID" value="NZ_CP109135.1"/>
</dbReference>
<dbReference type="PROSITE" id="PS50801">
    <property type="entry name" value="STAS"/>
    <property type="match status" value="1"/>
</dbReference>
<evidence type="ECO:0000256" key="1">
    <source>
        <dbReference type="SAM" id="SignalP"/>
    </source>
</evidence>
<evidence type="ECO:0000313" key="3">
    <source>
        <dbReference type="EMBL" id="WSD11827.1"/>
    </source>
</evidence>
<feature type="chain" id="PRO_5047392554" evidence="1">
    <location>
        <begin position="26"/>
        <end position="161"/>
    </location>
</feature>
<feature type="signal peptide" evidence="1">
    <location>
        <begin position="1"/>
        <end position="25"/>
    </location>
</feature>
<feature type="domain" description="STAS" evidence="2">
    <location>
        <begin position="68"/>
        <end position="161"/>
    </location>
</feature>
<evidence type="ECO:0000259" key="2">
    <source>
        <dbReference type="PROSITE" id="PS50801"/>
    </source>
</evidence>
<dbReference type="CDD" id="cd07043">
    <property type="entry name" value="STAS_anti-anti-sigma_factors"/>
    <property type="match status" value="1"/>
</dbReference>